<dbReference type="PANTHER" id="PTHR37984">
    <property type="entry name" value="PROTEIN CBG26694"/>
    <property type="match status" value="1"/>
</dbReference>
<keyword evidence="2" id="KW-1185">Reference proteome</keyword>
<organism evidence="2 3">
    <name type="scientific">Priapulus caudatus</name>
    <name type="common">Priapulid worm</name>
    <dbReference type="NCBI Taxonomy" id="37621"/>
    <lineage>
        <taxon>Eukaryota</taxon>
        <taxon>Metazoa</taxon>
        <taxon>Ecdysozoa</taxon>
        <taxon>Scalidophora</taxon>
        <taxon>Priapulida</taxon>
        <taxon>Priapulimorpha</taxon>
        <taxon>Priapulimorphida</taxon>
        <taxon>Priapulidae</taxon>
        <taxon>Priapulus</taxon>
    </lineage>
</organism>
<dbReference type="InterPro" id="IPR050951">
    <property type="entry name" value="Retrovirus_Pol_polyprotein"/>
</dbReference>
<gene>
    <name evidence="3" type="primary">LOC106821072</name>
</gene>
<protein>
    <submittedName>
        <fullName evidence="3">Uncharacterized protein K02A2.6-like</fullName>
    </submittedName>
</protein>
<evidence type="ECO:0000313" key="3">
    <source>
        <dbReference type="RefSeq" id="XP_014681202.1"/>
    </source>
</evidence>
<evidence type="ECO:0000259" key="1">
    <source>
        <dbReference type="PROSITE" id="PS50994"/>
    </source>
</evidence>
<feature type="domain" description="Integrase catalytic" evidence="1">
    <location>
        <begin position="1"/>
        <end position="87"/>
    </location>
</feature>
<dbReference type="GeneID" id="106821072"/>
<dbReference type="Proteomes" id="UP000695022">
    <property type="component" value="Unplaced"/>
</dbReference>
<sequence length="194" mass="22149">MITVDYYSDFFEVDRLSDKTAKEVVSKLKAIVARHGIPDTFVSNNGPPYSSKEFRNFMQKYEIEHVTSSPGYPQSNGKAENAVKTAKWLMTKALHDESDPYVAVLDWRNTPTKNMDCSPVQRLFGRRTKTLLPTTNKLLKPRVVEGVKNSLLRRKEETKFYNHGSKEFGKLTGGEKHFVVTRNGLKHVSKVKLI</sequence>
<dbReference type="PROSITE" id="PS50994">
    <property type="entry name" value="INTEGRASE"/>
    <property type="match status" value="1"/>
</dbReference>
<dbReference type="RefSeq" id="XP_014681202.1">
    <property type="nucleotide sequence ID" value="XM_014825716.1"/>
</dbReference>
<proteinExistence type="predicted"/>
<evidence type="ECO:0000313" key="2">
    <source>
        <dbReference type="Proteomes" id="UP000695022"/>
    </source>
</evidence>
<dbReference type="InterPro" id="IPR001584">
    <property type="entry name" value="Integrase_cat-core"/>
</dbReference>
<dbReference type="InterPro" id="IPR012337">
    <property type="entry name" value="RNaseH-like_sf"/>
</dbReference>
<dbReference type="PANTHER" id="PTHR37984:SF8">
    <property type="entry name" value="CCHC-TYPE DOMAIN-CONTAINING PROTEIN"/>
    <property type="match status" value="1"/>
</dbReference>
<accession>A0ABM1F9T1</accession>
<dbReference type="InterPro" id="IPR036397">
    <property type="entry name" value="RNaseH_sf"/>
</dbReference>
<dbReference type="SUPFAM" id="SSF53098">
    <property type="entry name" value="Ribonuclease H-like"/>
    <property type="match status" value="1"/>
</dbReference>
<dbReference type="Pfam" id="PF00665">
    <property type="entry name" value="rve"/>
    <property type="match status" value="1"/>
</dbReference>
<reference evidence="3" key="1">
    <citation type="submission" date="2025-08" db="UniProtKB">
        <authorList>
            <consortium name="RefSeq"/>
        </authorList>
    </citation>
    <scope>IDENTIFICATION</scope>
</reference>
<dbReference type="Gene3D" id="3.30.420.10">
    <property type="entry name" value="Ribonuclease H-like superfamily/Ribonuclease H"/>
    <property type="match status" value="1"/>
</dbReference>
<name>A0ABM1F9T1_PRICU</name>